<dbReference type="InterPro" id="IPR017853">
    <property type="entry name" value="GH"/>
</dbReference>
<gene>
    <name evidence="22" type="ORF">C1SCF055_LOCUS18121</name>
</gene>
<keyword evidence="7" id="KW-0418">Kinase</keyword>
<dbReference type="InterPro" id="IPR015422">
    <property type="entry name" value="PyrdxlP-dep_Trfase_small"/>
</dbReference>
<evidence type="ECO:0000256" key="1">
    <source>
        <dbReference type="ARBA" id="ARBA00000448"/>
    </source>
</evidence>
<keyword evidence="6" id="KW-0547">Nucleotide-binding</keyword>
<dbReference type="EMBL" id="CAMXCT030001558">
    <property type="protein sequence ID" value="CAL4778506.1"/>
    <property type="molecule type" value="Genomic_DNA"/>
</dbReference>
<evidence type="ECO:0000256" key="4">
    <source>
        <dbReference type="ARBA" id="ARBA00012744"/>
    </source>
</evidence>
<dbReference type="InterPro" id="IPR020578">
    <property type="entry name" value="Aminotrans_V_PyrdxlP_BS"/>
</dbReference>
<evidence type="ECO:0000256" key="14">
    <source>
        <dbReference type="ARBA" id="ARBA00023295"/>
    </source>
</evidence>
<keyword evidence="24" id="KW-1185">Reference proteome</keyword>
<dbReference type="Pfam" id="PF00586">
    <property type="entry name" value="AIRS"/>
    <property type="match status" value="1"/>
</dbReference>
<comment type="similarity">
    <text evidence="3">Belongs to the glycosyl hydrolase 1 family.</text>
</comment>
<comment type="catalytic activity">
    <reaction evidence="1">
        <text>Hydrolysis of terminal, non-reducing beta-D-glucosyl residues with release of beta-D-glucose.</text>
        <dbReference type="EC" id="3.2.1.21"/>
    </reaction>
</comment>
<dbReference type="NCBIfam" id="TIGR03356">
    <property type="entry name" value="BGL"/>
    <property type="match status" value="1"/>
</dbReference>
<keyword evidence="15" id="KW-0624">Polysaccharide degradation</keyword>
<evidence type="ECO:0000256" key="3">
    <source>
        <dbReference type="ARBA" id="ARBA00010838"/>
    </source>
</evidence>
<evidence type="ECO:0000259" key="19">
    <source>
        <dbReference type="Pfam" id="PF00266"/>
    </source>
</evidence>
<dbReference type="EMBL" id="CAMXCT020001558">
    <property type="protein sequence ID" value="CAL1144569.1"/>
    <property type="molecule type" value="Genomic_DNA"/>
</dbReference>
<dbReference type="Gene3D" id="3.90.650.10">
    <property type="entry name" value="PurM-like C-terminal domain"/>
    <property type="match status" value="1"/>
</dbReference>
<evidence type="ECO:0000256" key="2">
    <source>
        <dbReference type="ARBA" id="ARBA00001933"/>
    </source>
</evidence>
<proteinExistence type="inferred from homology"/>
<dbReference type="GO" id="GO:0016301">
    <property type="term" value="F:kinase activity"/>
    <property type="evidence" value="ECO:0007669"/>
    <property type="project" value="UniProtKB-KW"/>
</dbReference>
<keyword evidence="9" id="KW-0067">ATP-binding</keyword>
<dbReference type="Gene3D" id="3.30.1330.10">
    <property type="entry name" value="PurM-like, N-terminal domain"/>
    <property type="match status" value="1"/>
</dbReference>
<accession>A0A9P1CGG1</accession>
<dbReference type="Pfam" id="PF00232">
    <property type="entry name" value="Glyco_hydro_1"/>
    <property type="match status" value="1"/>
</dbReference>
<dbReference type="Gene3D" id="3.90.1150.10">
    <property type="entry name" value="Aspartate Aminotransferase, domain 1"/>
    <property type="match status" value="1"/>
</dbReference>
<dbReference type="InterPro" id="IPR017736">
    <property type="entry name" value="Glyco_hydro_1_beta-glucosidase"/>
</dbReference>
<evidence type="ECO:0000313" key="22">
    <source>
        <dbReference type="EMBL" id="CAI3991194.1"/>
    </source>
</evidence>
<keyword evidence="13" id="KW-0119">Carbohydrate metabolism</keyword>
<dbReference type="Pfam" id="PF00266">
    <property type="entry name" value="Aminotran_5"/>
    <property type="match status" value="1"/>
</dbReference>
<feature type="domain" description="Aminotransferase class V" evidence="19">
    <location>
        <begin position="9"/>
        <end position="391"/>
    </location>
</feature>
<feature type="binding site" evidence="17">
    <location>
        <position position="915"/>
    </location>
    <ligand>
        <name>substrate</name>
    </ligand>
</feature>
<evidence type="ECO:0000256" key="16">
    <source>
        <dbReference type="PIRSR" id="PIRSR617736-1"/>
    </source>
</evidence>
<dbReference type="SUPFAM" id="SSF56042">
    <property type="entry name" value="PurM C-terminal domain-like"/>
    <property type="match status" value="1"/>
</dbReference>
<dbReference type="InterPro" id="IPR004536">
    <property type="entry name" value="SPS/SelD"/>
</dbReference>
<feature type="domain" description="PurM-like N-terminal" evidence="20">
    <location>
        <begin position="1130"/>
        <end position="1237"/>
    </location>
</feature>
<feature type="binding site" evidence="17">
    <location>
        <position position="523"/>
    </location>
    <ligand>
        <name>substrate</name>
    </ligand>
</feature>
<evidence type="ECO:0000259" key="21">
    <source>
        <dbReference type="Pfam" id="PF02769"/>
    </source>
</evidence>
<feature type="binding site" evidence="17">
    <location>
        <position position="624"/>
    </location>
    <ligand>
        <name>substrate</name>
    </ligand>
</feature>
<keyword evidence="11" id="KW-0136">Cellulose degradation</keyword>
<dbReference type="SUPFAM" id="SSF55326">
    <property type="entry name" value="PurM N-terminal domain-like"/>
    <property type="match status" value="1"/>
</dbReference>
<dbReference type="PRINTS" id="PR00131">
    <property type="entry name" value="GLHYDRLASE1"/>
</dbReference>
<dbReference type="InterPro" id="IPR033132">
    <property type="entry name" value="GH_1_N_CS"/>
</dbReference>
<dbReference type="SUPFAM" id="SSF53383">
    <property type="entry name" value="PLP-dependent transferases"/>
    <property type="match status" value="1"/>
</dbReference>
<feature type="binding site" evidence="17">
    <location>
        <position position="803"/>
    </location>
    <ligand>
        <name>substrate</name>
    </ligand>
</feature>
<evidence type="ECO:0000256" key="6">
    <source>
        <dbReference type="ARBA" id="ARBA00022741"/>
    </source>
</evidence>
<evidence type="ECO:0000256" key="8">
    <source>
        <dbReference type="ARBA" id="ARBA00022801"/>
    </source>
</evidence>
<dbReference type="InterPro" id="IPR036676">
    <property type="entry name" value="PurM-like_C_sf"/>
</dbReference>
<dbReference type="Pfam" id="PF02769">
    <property type="entry name" value="AIRS_C"/>
    <property type="match status" value="1"/>
</dbReference>
<evidence type="ECO:0000256" key="18">
    <source>
        <dbReference type="RuleBase" id="RU004504"/>
    </source>
</evidence>
<reference evidence="22" key="1">
    <citation type="submission" date="2022-10" db="EMBL/GenBank/DDBJ databases">
        <authorList>
            <person name="Chen Y."/>
            <person name="Dougan E. K."/>
            <person name="Chan C."/>
            <person name="Rhodes N."/>
            <person name="Thang M."/>
        </authorList>
    </citation>
    <scope>NUCLEOTIDE SEQUENCE</scope>
</reference>
<evidence type="ECO:0000256" key="5">
    <source>
        <dbReference type="ARBA" id="ARBA00022679"/>
    </source>
</evidence>
<evidence type="ECO:0000313" key="24">
    <source>
        <dbReference type="Proteomes" id="UP001152797"/>
    </source>
</evidence>
<feature type="active site" description="Nucleophile" evidence="16">
    <location>
        <position position="869"/>
    </location>
</feature>
<evidence type="ECO:0000256" key="13">
    <source>
        <dbReference type="ARBA" id="ARBA00023277"/>
    </source>
</evidence>
<dbReference type="NCBIfam" id="TIGR00476">
    <property type="entry name" value="selD"/>
    <property type="match status" value="1"/>
</dbReference>
<reference evidence="23" key="2">
    <citation type="submission" date="2024-04" db="EMBL/GenBank/DDBJ databases">
        <authorList>
            <person name="Chen Y."/>
            <person name="Shah S."/>
            <person name="Dougan E. K."/>
            <person name="Thang M."/>
            <person name="Chan C."/>
        </authorList>
    </citation>
    <scope>NUCLEOTIDE SEQUENCE [LARGE SCALE GENOMIC DNA]</scope>
</reference>
<keyword evidence="8" id="KW-0378">Hydrolase</keyword>
<evidence type="ECO:0000256" key="7">
    <source>
        <dbReference type="ARBA" id="ARBA00022777"/>
    </source>
</evidence>
<dbReference type="GO" id="GO:0005524">
    <property type="term" value="F:ATP binding"/>
    <property type="evidence" value="ECO:0007669"/>
    <property type="project" value="UniProtKB-KW"/>
</dbReference>
<dbReference type="NCBIfam" id="NF002098">
    <property type="entry name" value="PRK00943.1"/>
    <property type="match status" value="1"/>
</dbReference>
<comment type="cofactor">
    <cofactor evidence="2 18">
        <name>pyridoxal 5'-phosphate</name>
        <dbReference type="ChEBI" id="CHEBI:597326"/>
    </cofactor>
</comment>
<protein>
    <recommendedName>
        <fullName evidence="4">beta-glucosidase</fullName>
        <ecNumber evidence="4">3.2.1.21</ecNumber>
    </recommendedName>
</protein>
<dbReference type="Gene3D" id="1.10.260.50">
    <property type="match status" value="1"/>
</dbReference>
<evidence type="ECO:0000259" key="20">
    <source>
        <dbReference type="Pfam" id="PF00586"/>
    </source>
</evidence>
<dbReference type="InterPro" id="IPR001360">
    <property type="entry name" value="Glyco_hydro_1"/>
</dbReference>
<organism evidence="22">
    <name type="scientific">Cladocopium goreaui</name>
    <dbReference type="NCBI Taxonomy" id="2562237"/>
    <lineage>
        <taxon>Eukaryota</taxon>
        <taxon>Sar</taxon>
        <taxon>Alveolata</taxon>
        <taxon>Dinophyceae</taxon>
        <taxon>Suessiales</taxon>
        <taxon>Symbiodiniaceae</taxon>
        <taxon>Cladocopium</taxon>
    </lineage>
</organism>
<evidence type="ECO:0000256" key="11">
    <source>
        <dbReference type="ARBA" id="ARBA00023001"/>
    </source>
</evidence>
<dbReference type="InterPro" id="IPR016188">
    <property type="entry name" value="PurM-like_N"/>
</dbReference>
<evidence type="ECO:0000256" key="17">
    <source>
        <dbReference type="PIRSR" id="PIRSR617736-2"/>
    </source>
</evidence>
<evidence type="ECO:0000313" key="23">
    <source>
        <dbReference type="EMBL" id="CAL1144569.1"/>
    </source>
</evidence>
<evidence type="ECO:0000256" key="9">
    <source>
        <dbReference type="ARBA" id="ARBA00022840"/>
    </source>
</evidence>
<feature type="active site" description="Proton donor" evidence="16">
    <location>
        <position position="670"/>
    </location>
</feature>
<dbReference type="SUPFAM" id="SSF51445">
    <property type="entry name" value="(Trans)glycosidases"/>
    <property type="match status" value="1"/>
</dbReference>
<dbReference type="FunFam" id="3.20.20.80:FF:000011">
    <property type="entry name" value="Cytosolic beta-glucosidase"/>
    <property type="match status" value="1"/>
</dbReference>
<feature type="domain" description="PurM-like C-terminal" evidence="21">
    <location>
        <begin position="1249"/>
        <end position="1443"/>
    </location>
</feature>
<sequence>MGPNGQAPIYLDYNGTTPIDPEVCQAMSLMMSQHWGNPSTSHYYGVQVASGGPIGGRNLPMEAKKAIETARRQCADLIGADPGEITFMSNGTETINQALKGLAEIGETEGRQHFITQASEHVAVLEVCKALERRGCQVTYLPVDSEGMVSPDAVEAALTPRTICISIMHSNNETGALQPIKEIVMRARKAPKRVFMHCDASQSLGKLPVNVKELDVDLLTIAGHKLYAPKGVGALYRRCTVPDLPPLLHGAGQEAGRRASTENVIHIVGLGKACEIAARDLPKNQKHMQEMRDRLHQKLIEGLGSSAHLMRQNGPAEARLPNTLSASFYKVEANTLLSEVADEVAASAGAACHSDEVHMSHVLEAMGVSKDWAMGTCRFTLGRESTTQEVDHAAKVLAKTVLRLMPDAQADEAAEEVDPESVKLTRFTHGMGAVTRISESWLIELDVPEKTTVASLKRILQKPPHSLEVTAATKVLFRNNGVLTTLFDKELVHSHVTLLNVKDDKALPFPETFLWGAATAAYQIEGAANKEGRSPSIWDTFCSMPGKIQNGDTGSYACDHYHRFAEDVRLMKDCGLRAYCFSISWSRLLPQGRGKMNPKAYDFYNSLLVELHDKGITPIVTLYHWDLPQCLEDEYGGWLSPKVIPDFEAFASTCFECFGSYVKHWITLNEPWCCCVLGYGNGEHAPGRSADAGREPYLAAHHMLLAHARAVKCYRELYQAEQEGAIGLTLNMDWKEPLSSSEADRLAQRRALDWQLGWFADPVYKGDYPESMRQKCGERLPEFTKEEQSWLLGSSDFFGLNHYSTDFVSPGEDKPEKDSIFADPEVKNCSDPRWLRTDMGWDIVPWGFEKLLSWIQKEYSPKGGILVTENGCAVRETTEEEAVNDGARMEYLQGYLSQMHKAISKGVEVKGYLVWSFMDNFEWAFGYAKRFGIVRVDFDTQERTLKKSANIFQTLAKENKLKVPSRVLALSEFIPFNGRLEDTAVAPKKLARPQLSIDDAKGMLKEFCSKYEDQNFQDRMVQCFQQFLIHNDEMQLLKERRRLCMPIQAEIIPKYGFEPTTRGVSQVQAALTAPRLTEDPDIRQMNHYVVYLTGEMPKAKVLERVLDELRAVSGPMVDPNVLAGLGKSNEDACVYKVSEEIAIVGTLDFFTPIVDEPEVFGGIAASNALSDVYAMGAKPIFAMNIVGFPSNRLPSSVLARILKGGQEKCAEAQVPILGGHTVEDLEPKYGLAVIGVVHPKKVWRNNALKVGDSLVLTKPIGTGILGTAQKRGLLEAGAKKQLQETLLQLNKTAAEVAQADSEVHAATDVTGFGLLGHLKEMLTPEDVEPAAKKAKHENGHNGAGSQLTAVITAKAVPLLQQAKELAVDDQCVPGGSLNNLKLVEATTCFKEGVSKEMRILLADAQTSGGLLLAVGGDGSKLVAALHKAGLTQTAKIGEVQASASGPSIVVEP</sequence>
<keyword evidence="12" id="KW-0711">Selenium</keyword>
<dbReference type="GO" id="GO:0030245">
    <property type="term" value="P:cellulose catabolic process"/>
    <property type="evidence" value="ECO:0007669"/>
    <property type="project" value="UniProtKB-KW"/>
</dbReference>
<dbReference type="GO" id="GO:0008422">
    <property type="term" value="F:beta-glucosidase activity"/>
    <property type="evidence" value="ECO:0007669"/>
    <property type="project" value="UniProtKB-EC"/>
</dbReference>
<keyword evidence="14" id="KW-0326">Glycosidase</keyword>
<dbReference type="Gene3D" id="3.40.640.10">
    <property type="entry name" value="Type I PLP-dependent aspartate aminotransferase-like (Major domain)"/>
    <property type="match status" value="1"/>
</dbReference>
<dbReference type="CDD" id="cd02195">
    <property type="entry name" value="SelD"/>
    <property type="match status" value="1"/>
</dbReference>
<evidence type="ECO:0000256" key="12">
    <source>
        <dbReference type="ARBA" id="ARBA00023266"/>
    </source>
</evidence>
<dbReference type="PROSITE" id="PS00653">
    <property type="entry name" value="GLYCOSYL_HYDROL_F1_2"/>
    <property type="match status" value="1"/>
</dbReference>
<dbReference type="EMBL" id="CAMXCT010001558">
    <property type="protein sequence ID" value="CAI3991194.1"/>
    <property type="molecule type" value="Genomic_DNA"/>
</dbReference>
<dbReference type="Gene3D" id="3.20.20.80">
    <property type="entry name" value="Glycosidases"/>
    <property type="match status" value="1"/>
</dbReference>
<dbReference type="EC" id="3.2.1.21" evidence="4"/>
<dbReference type="PANTHER" id="PTHR10353">
    <property type="entry name" value="GLYCOSYL HYDROLASE"/>
    <property type="match status" value="1"/>
</dbReference>
<feature type="binding site" evidence="17">
    <location>
        <begin position="922"/>
        <end position="923"/>
    </location>
    <ligand>
        <name>substrate</name>
    </ligand>
</feature>
<keyword evidence="10" id="KW-0663">Pyridoxal phosphate</keyword>
<dbReference type="InterPro" id="IPR010918">
    <property type="entry name" value="PurM-like_C_dom"/>
</dbReference>
<dbReference type="InterPro" id="IPR015421">
    <property type="entry name" value="PyrdxlP-dep_Trfase_major"/>
</dbReference>
<evidence type="ECO:0000256" key="10">
    <source>
        <dbReference type="ARBA" id="ARBA00022898"/>
    </source>
</evidence>
<dbReference type="PANTHER" id="PTHR10353:SF36">
    <property type="entry name" value="LP05116P"/>
    <property type="match status" value="1"/>
</dbReference>
<dbReference type="InterPro" id="IPR000192">
    <property type="entry name" value="Aminotrans_V_dom"/>
</dbReference>
<feature type="binding site" evidence="17">
    <location>
        <position position="669"/>
    </location>
    <ligand>
        <name>substrate</name>
    </ligand>
</feature>
<dbReference type="InterPro" id="IPR036921">
    <property type="entry name" value="PurM-like_N_sf"/>
</dbReference>
<keyword evidence="5" id="KW-0808">Transferase</keyword>
<evidence type="ECO:0000256" key="15">
    <source>
        <dbReference type="ARBA" id="ARBA00023326"/>
    </source>
</evidence>
<dbReference type="Proteomes" id="UP001152797">
    <property type="component" value="Unassembled WGS sequence"/>
</dbReference>
<name>A0A9P1CGG1_9DINO</name>
<dbReference type="InterPro" id="IPR015424">
    <property type="entry name" value="PyrdxlP-dep_Trfase"/>
</dbReference>
<comment type="caution">
    <text evidence="22">The sequence shown here is derived from an EMBL/GenBank/DDBJ whole genome shotgun (WGS) entry which is preliminary data.</text>
</comment>
<dbReference type="OrthoDB" id="10250117at2759"/>
<dbReference type="PROSITE" id="PS00595">
    <property type="entry name" value="AA_TRANSFER_CLASS_5"/>
    <property type="match status" value="1"/>
</dbReference>